<keyword evidence="2" id="KW-1185">Reference proteome</keyword>
<organism evidence="1 2">
    <name type="scientific">Acidisarcina polymorpha</name>
    <dbReference type="NCBI Taxonomy" id="2211140"/>
    <lineage>
        <taxon>Bacteria</taxon>
        <taxon>Pseudomonadati</taxon>
        <taxon>Acidobacteriota</taxon>
        <taxon>Terriglobia</taxon>
        <taxon>Terriglobales</taxon>
        <taxon>Acidobacteriaceae</taxon>
        <taxon>Acidisarcina</taxon>
    </lineage>
</organism>
<dbReference type="KEGG" id="abas:ACPOL_7015"/>
<proteinExistence type="predicted"/>
<dbReference type="Proteomes" id="UP000253606">
    <property type="component" value="Plasmid pACPOL4"/>
</dbReference>
<geneLocation type="plasmid" evidence="2">
    <name>pacpol4</name>
</geneLocation>
<gene>
    <name evidence="1" type="ORF">ACPOL_7015</name>
</gene>
<sequence>MIAVAGVVIALTLIFGHAATVLKTVEGRQLNPRPLMAKPAPLWTPRTLSWRPSVETRGIRFNSRFIEQQMVGWRRVLQQADKRVAVADLAAGRVDSVGRVRAARQEG</sequence>
<dbReference type="EMBL" id="CP030843">
    <property type="protein sequence ID" value="AXC16217.1"/>
    <property type="molecule type" value="Genomic_DNA"/>
</dbReference>
<reference evidence="1 2" key="1">
    <citation type="journal article" date="2018" name="Front. Microbiol.">
        <title>Hydrolytic Capabilities as a Key to Environmental Success: Chitinolytic and Cellulolytic Acidobacteria From Acidic Sub-arctic Soils and Boreal Peatlands.</title>
        <authorList>
            <person name="Belova S.E."/>
            <person name="Ravin N.V."/>
            <person name="Pankratov T.A."/>
            <person name="Rakitin A.L."/>
            <person name="Ivanova A.A."/>
            <person name="Beletsky A.V."/>
            <person name="Mardanov A.V."/>
            <person name="Sinninghe Damste J.S."/>
            <person name="Dedysh S.N."/>
        </authorList>
    </citation>
    <scope>NUCLEOTIDE SEQUENCE [LARGE SCALE GENOMIC DNA]</scope>
    <source>
        <strain evidence="1 2">SBC82</strain>
        <plasmid evidence="2">pacpol4</plasmid>
    </source>
</reference>
<evidence type="ECO:0000313" key="2">
    <source>
        <dbReference type="Proteomes" id="UP000253606"/>
    </source>
</evidence>
<keyword evidence="1" id="KW-0614">Plasmid</keyword>
<protein>
    <submittedName>
        <fullName evidence="1">Uncharacterized protein</fullName>
    </submittedName>
</protein>
<evidence type="ECO:0000313" key="1">
    <source>
        <dbReference type="EMBL" id="AXC16217.1"/>
    </source>
</evidence>
<accession>A0A2Z5GBR4</accession>
<dbReference type="AlphaFoldDB" id="A0A2Z5GBR4"/>
<name>A0A2Z5GBR4_9BACT</name>